<proteinExistence type="inferred from homology"/>
<reference evidence="11 12" key="1">
    <citation type="journal article" date="2019" name="Nat. Med.">
        <title>A library of human gut bacterial isolates paired with longitudinal multiomics data enables mechanistic microbiome research.</title>
        <authorList>
            <person name="Poyet M."/>
            <person name="Groussin M."/>
            <person name="Gibbons S.M."/>
            <person name="Avila-Pacheco J."/>
            <person name="Jiang X."/>
            <person name="Kearney S.M."/>
            <person name="Perrotta A.R."/>
            <person name="Berdy B."/>
            <person name="Zhao S."/>
            <person name="Lieberman T.D."/>
            <person name="Swanson P.K."/>
            <person name="Smith M."/>
            <person name="Roesemann S."/>
            <person name="Alexander J.E."/>
            <person name="Rich S.A."/>
            <person name="Livny J."/>
            <person name="Vlamakis H."/>
            <person name="Clish C."/>
            <person name="Bullock K."/>
            <person name="Deik A."/>
            <person name="Scott J."/>
            <person name="Pierce K.A."/>
            <person name="Xavier R.J."/>
            <person name="Alm E.J."/>
        </authorList>
    </citation>
    <scope>NUCLEOTIDE SEQUENCE [LARGE SCALE GENOMIC DNA]</scope>
    <source>
        <strain evidence="11 12">BIOML-A3</strain>
    </source>
</reference>
<keyword evidence="7" id="KW-0067">ATP-binding</keyword>
<dbReference type="GO" id="GO:0005737">
    <property type="term" value="C:cytoplasm"/>
    <property type="evidence" value="ECO:0007669"/>
    <property type="project" value="TreeGrafter"/>
</dbReference>
<dbReference type="PIRSF" id="PIRSF001563">
    <property type="entry name" value="Folylpolyglu_synth"/>
    <property type="match status" value="1"/>
</dbReference>
<dbReference type="EC" id="6.3.2.17" evidence="3"/>
<dbReference type="GO" id="GO:0004326">
    <property type="term" value="F:tetrahydrofolylpolyglutamate synthase activity"/>
    <property type="evidence" value="ECO:0007669"/>
    <property type="project" value="UniProtKB-EC"/>
</dbReference>
<keyword evidence="4" id="KW-0436">Ligase</keyword>
<keyword evidence="5" id="KW-0479">Metal-binding</keyword>
<name>A0A844E507_EUBRA</name>
<comment type="similarity">
    <text evidence="2">Belongs to the folylpolyglutamate synthase family.</text>
</comment>
<accession>A0A844E507</accession>
<dbReference type="GO" id="GO:0046872">
    <property type="term" value="F:metal ion binding"/>
    <property type="evidence" value="ECO:0007669"/>
    <property type="project" value="UniProtKB-KW"/>
</dbReference>
<gene>
    <name evidence="11" type="ORF">GKE72_13625</name>
</gene>
<dbReference type="SUPFAM" id="SSF53623">
    <property type="entry name" value="MurD-like peptide ligases, catalytic domain"/>
    <property type="match status" value="1"/>
</dbReference>
<dbReference type="Proteomes" id="UP000431304">
    <property type="component" value="Unassembled WGS sequence"/>
</dbReference>
<dbReference type="InterPro" id="IPR036615">
    <property type="entry name" value="Mur_ligase_C_dom_sf"/>
</dbReference>
<dbReference type="Gene3D" id="3.90.190.20">
    <property type="entry name" value="Mur ligase, C-terminal domain"/>
    <property type="match status" value="1"/>
</dbReference>
<dbReference type="NCBIfam" id="TIGR01499">
    <property type="entry name" value="folC"/>
    <property type="match status" value="1"/>
</dbReference>
<keyword evidence="6" id="KW-0547">Nucleotide-binding</keyword>
<evidence type="ECO:0000256" key="3">
    <source>
        <dbReference type="ARBA" id="ARBA00013025"/>
    </source>
</evidence>
<evidence type="ECO:0000256" key="6">
    <source>
        <dbReference type="ARBA" id="ARBA00022741"/>
    </source>
</evidence>
<evidence type="ECO:0000259" key="10">
    <source>
        <dbReference type="Pfam" id="PF08245"/>
    </source>
</evidence>
<keyword evidence="8" id="KW-0460">Magnesium</keyword>
<comment type="catalytic activity">
    <reaction evidence="9">
        <text>(6S)-5,6,7,8-tetrahydrofolyl-(gamma-L-Glu)(n) + L-glutamate + ATP = (6S)-5,6,7,8-tetrahydrofolyl-(gamma-L-Glu)(n+1) + ADP + phosphate + H(+)</text>
        <dbReference type="Rhea" id="RHEA:10580"/>
        <dbReference type="Rhea" id="RHEA-COMP:14738"/>
        <dbReference type="Rhea" id="RHEA-COMP:14740"/>
        <dbReference type="ChEBI" id="CHEBI:15378"/>
        <dbReference type="ChEBI" id="CHEBI:29985"/>
        <dbReference type="ChEBI" id="CHEBI:30616"/>
        <dbReference type="ChEBI" id="CHEBI:43474"/>
        <dbReference type="ChEBI" id="CHEBI:141005"/>
        <dbReference type="ChEBI" id="CHEBI:456216"/>
        <dbReference type="EC" id="6.3.2.17"/>
    </reaction>
</comment>
<dbReference type="Pfam" id="PF08245">
    <property type="entry name" value="Mur_ligase_M"/>
    <property type="match status" value="1"/>
</dbReference>
<dbReference type="InterPro" id="IPR013221">
    <property type="entry name" value="Mur_ligase_cen"/>
</dbReference>
<dbReference type="InterPro" id="IPR001645">
    <property type="entry name" value="Folylpolyglutamate_synth"/>
</dbReference>
<dbReference type="GO" id="GO:0005524">
    <property type="term" value="F:ATP binding"/>
    <property type="evidence" value="ECO:0007669"/>
    <property type="project" value="UniProtKB-KW"/>
</dbReference>
<protein>
    <recommendedName>
        <fullName evidence="3">tetrahydrofolate synthase</fullName>
        <ecNumber evidence="3">6.3.2.17</ecNumber>
    </recommendedName>
</protein>
<dbReference type="AlphaFoldDB" id="A0A844E507"/>
<evidence type="ECO:0000313" key="11">
    <source>
        <dbReference type="EMBL" id="MSD17076.1"/>
    </source>
</evidence>
<comment type="cofactor">
    <cofactor evidence="1">
        <name>Mg(2+)</name>
        <dbReference type="ChEBI" id="CHEBI:18420"/>
    </cofactor>
</comment>
<evidence type="ECO:0000256" key="8">
    <source>
        <dbReference type="ARBA" id="ARBA00022842"/>
    </source>
</evidence>
<evidence type="ECO:0000256" key="1">
    <source>
        <dbReference type="ARBA" id="ARBA00001946"/>
    </source>
</evidence>
<feature type="domain" description="Mur ligase central" evidence="10">
    <location>
        <begin position="46"/>
        <end position="272"/>
    </location>
</feature>
<dbReference type="SUPFAM" id="SSF53244">
    <property type="entry name" value="MurD-like peptide ligases, peptide-binding domain"/>
    <property type="match status" value="1"/>
</dbReference>
<dbReference type="PANTHER" id="PTHR11136:SF0">
    <property type="entry name" value="DIHYDROFOLATE SYNTHETASE-RELATED"/>
    <property type="match status" value="1"/>
</dbReference>
<evidence type="ECO:0000256" key="5">
    <source>
        <dbReference type="ARBA" id="ARBA00022723"/>
    </source>
</evidence>
<dbReference type="InterPro" id="IPR036565">
    <property type="entry name" value="Mur-like_cat_sf"/>
</dbReference>
<dbReference type="Gene3D" id="3.40.1190.10">
    <property type="entry name" value="Mur-like, catalytic domain"/>
    <property type="match status" value="1"/>
</dbReference>
<evidence type="ECO:0000256" key="2">
    <source>
        <dbReference type="ARBA" id="ARBA00008276"/>
    </source>
</evidence>
<evidence type="ECO:0000256" key="4">
    <source>
        <dbReference type="ARBA" id="ARBA00022598"/>
    </source>
</evidence>
<sequence>MSENMKQAVEFLYGIPKFTKKHSLAHTQHFMELLGNPGNRCKVIHVAGSNGKGSVCCFLYHMLLSEGKTAGLFTSPHLIDVRERFQLNGDLCGEDQFLSAYARVKKTAEELERKGLGYPTFFEFIFAMGMVIFEEAGVEYIVLETGLGGRLDATNSVAHPVLCIITSISLEHTEILGDTIAQIAGEKAGIIKTGVPVVFDANESEAAVVIADRARELHSPCTVLEKKMYRMLEFKNNFIDFSLSTAYDKETRWTIPGAADYQVENAALAILAMRILQQQYPSAFSGDSFEQQLHSGMKAAFWPGRMQEIAPEIYFDGAHNTSGIGMFTEAVKRLTAADSYRPLLLFSMVKEKDYSTSIDMLTSDIVWDEMAVTTIPNERGISFEKLQKLFEYKLKEQAMEQTSDDISEKTVNPKTGCRSDAEHPIIGFADYREALRVMKNKKKPGQKLFCTGSLYFIGALMEAWKENCDD</sequence>
<dbReference type="EMBL" id="WKRA01000028">
    <property type="protein sequence ID" value="MSD17076.1"/>
    <property type="molecule type" value="Genomic_DNA"/>
</dbReference>
<comment type="caution">
    <text evidence="11">The sequence shown here is derived from an EMBL/GenBank/DDBJ whole genome shotgun (WGS) entry which is preliminary data.</text>
</comment>
<dbReference type="PANTHER" id="PTHR11136">
    <property type="entry name" value="FOLYLPOLYGLUTAMATE SYNTHASE-RELATED"/>
    <property type="match status" value="1"/>
</dbReference>
<evidence type="ECO:0000256" key="7">
    <source>
        <dbReference type="ARBA" id="ARBA00022840"/>
    </source>
</evidence>
<evidence type="ECO:0000256" key="9">
    <source>
        <dbReference type="ARBA" id="ARBA00047493"/>
    </source>
</evidence>
<evidence type="ECO:0000313" key="12">
    <source>
        <dbReference type="Proteomes" id="UP000431304"/>
    </source>
</evidence>
<dbReference type="FunFam" id="3.40.1190.10:FF:000011">
    <property type="entry name" value="Folylpolyglutamate synthase/dihydrofolate synthase"/>
    <property type="match status" value="1"/>
</dbReference>
<organism evidence="11 12">
    <name type="scientific">Eubacterium ramulus</name>
    <dbReference type="NCBI Taxonomy" id="39490"/>
    <lineage>
        <taxon>Bacteria</taxon>
        <taxon>Bacillati</taxon>
        <taxon>Bacillota</taxon>
        <taxon>Clostridia</taxon>
        <taxon>Eubacteriales</taxon>
        <taxon>Eubacteriaceae</taxon>
        <taxon>Eubacterium</taxon>
    </lineage>
</organism>
<dbReference type="GO" id="GO:0008841">
    <property type="term" value="F:dihydrofolate synthase activity"/>
    <property type="evidence" value="ECO:0007669"/>
    <property type="project" value="TreeGrafter"/>
</dbReference>